<feature type="repeat" description="TPR" evidence="1">
    <location>
        <begin position="143"/>
        <end position="176"/>
    </location>
</feature>
<dbReference type="Pfam" id="PF13424">
    <property type="entry name" value="TPR_12"/>
    <property type="match status" value="1"/>
</dbReference>
<accession>A0A096AU31</accession>
<dbReference type="AlphaFoldDB" id="A0A096AU31"/>
<sequence>MKPKHYLMIGLTTLVFLIGQNNPADATHNRPISDKDRLNMALEYFQSEKYHEALLLFQKLDQEYLLNQRYKAYIGVCYYHLWKYEQACLYLDSVMPSITVFAPHEQSVYYYTNAESHFQLKQYGAAIPCYEKMLNVCHDNEKADAFYRLGFCYLFKKDWENALEYFESARSYYRHYGYKPGLKYRMTQIENMINGCKQQIDQSTSTALPRDSTK</sequence>
<dbReference type="OrthoDB" id="1074845at2"/>
<dbReference type="InterPro" id="IPR019734">
    <property type="entry name" value="TPR_rpt"/>
</dbReference>
<dbReference type="Gene3D" id="1.25.40.10">
    <property type="entry name" value="Tetratricopeptide repeat domain"/>
    <property type="match status" value="2"/>
</dbReference>
<dbReference type="SUPFAM" id="SSF48452">
    <property type="entry name" value="TPR-like"/>
    <property type="match status" value="1"/>
</dbReference>
<comment type="caution">
    <text evidence="2">The sequence shown here is derived from an EMBL/GenBank/DDBJ whole genome shotgun (WGS) entry which is preliminary data.</text>
</comment>
<evidence type="ECO:0000313" key="3">
    <source>
        <dbReference type="Proteomes" id="UP000029556"/>
    </source>
</evidence>
<proteinExistence type="predicted"/>
<reference evidence="2 3" key="1">
    <citation type="submission" date="2014-07" db="EMBL/GenBank/DDBJ databases">
        <authorList>
            <person name="McCorrison J."/>
            <person name="Sanka R."/>
            <person name="Torralba M."/>
            <person name="Gillis M."/>
            <person name="Haft D.H."/>
            <person name="Methe B."/>
            <person name="Sutton G."/>
            <person name="Nelson K.E."/>
        </authorList>
    </citation>
    <scope>NUCLEOTIDE SEQUENCE [LARGE SCALE GENOMIC DNA]</scope>
    <source>
        <strain evidence="2 3">DNF00853</strain>
    </source>
</reference>
<dbReference type="PROSITE" id="PS50005">
    <property type="entry name" value="TPR"/>
    <property type="match status" value="1"/>
</dbReference>
<evidence type="ECO:0000313" key="2">
    <source>
        <dbReference type="EMBL" id="KGF34127.1"/>
    </source>
</evidence>
<dbReference type="SMART" id="SM00028">
    <property type="entry name" value="TPR"/>
    <property type="match status" value="2"/>
</dbReference>
<protein>
    <submittedName>
        <fullName evidence="2">Uncharacterized protein</fullName>
    </submittedName>
</protein>
<dbReference type="InterPro" id="IPR011990">
    <property type="entry name" value="TPR-like_helical_dom_sf"/>
</dbReference>
<evidence type="ECO:0000256" key="1">
    <source>
        <dbReference type="PROSITE-ProRule" id="PRU00339"/>
    </source>
</evidence>
<dbReference type="EMBL" id="JRNN01000073">
    <property type="protein sequence ID" value="KGF34127.1"/>
    <property type="molecule type" value="Genomic_DNA"/>
</dbReference>
<dbReference type="Proteomes" id="UP000029556">
    <property type="component" value="Unassembled WGS sequence"/>
</dbReference>
<gene>
    <name evidence="2" type="ORF">HMPREF2137_09325</name>
</gene>
<dbReference type="RefSeq" id="WP_036873839.1">
    <property type="nucleotide sequence ID" value="NZ_JRNN01000073.1"/>
</dbReference>
<organism evidence="2 3">
    <name type="scientific">Hoylesella buccalis DNF00853</name>
    <dbReference type="NCBI Taxonomy" id="1401074"/>
    <lineage>
        <taxon>Bacteria</taxon>
        <taxon>Pseudomonadati</taxon>
        <taxon>Bacteroidota</taxon>
        <taxon>Bacteroidia</taxon>
        <taxon>Bacteroidales</taxon>
        <taxon>Prevotellaceae</taxon>
        <taxon>Hoylesella</taxon>
    </lineage>
</organism>
<name>A0A096AU31_9BACT</name>
<keyword evidence="1" id="KW-0802">TPR repeat</keyword>